<dbReference type="Proteomes" id="UP000198815">
    <property type="component" value="Unassembled WGS sequence"/>
</dbReference>
<organism evidence="1 2">
    <name type="scientific">Propionibacterium cyclohexanicum</name>
    <dbReference type="NCBI Taxonomy" id="64702"/>
    <lineage>
        <taxon>Bacteria</taxon>
        <taxon>Bacillati</taxon>
        <taxon>Actinomycetota</taxon>
        <taxon>Actinomycetes</taxon>
        <taxon>Propionibacteriales</taxon>
        <taxon>Propionibacteriaceae</taxon>
        <taxon>Propionibacterium</taxon>
    </lineage>
</organism>
<evidence type="ECO:0000313" key="1">
    <source>
        <dbReference type="EMBL" id="SER82298.1"/>
    </source>
</evidence>
<name>A0A1H9SBK0_9ACTN</name>
<evidence type="ECO:0000313" key="2">
    <source>
        <dbReference type="Proteomes" id="UP000198815"/>
    </source>
</evidence>
<proteinExistence type="predicted"/>
<dbReference type="EMBL" id="FOGZ01000012">
    <property type="protein sequence ID" value="SER82298.1"/>
    <property type="molecule type" value="Genomic_DNA"/>
</dbReference>
<keyword evidence="2" id="KW-1185">Reference proteome</keyword>
<dbReference type="AlphaFoldDB" id="A0A1H9SBK0"/>
<protein>
    <submittedName>
        <fullName evidence="1">Uncharacterized protein</fullName>
    </submittedName>
</protein>
<dbReference type="RefSeq" id="WP_143052843.1">
    <property type="nucleotide sequence ID" value="NZ_FOGZ01000012.1"/>
</dbReference>
<sequence>MPSFRARFAVSALRPGHRPDEVLPAARRAVPPQAHCDDVRLDVQQKRPVITVRFTIAGSHDADEDARARACARQLGNSLGAVAQLSEPVVLRRAGQAWLQVP</sequence>
<dbReference type="STRING" id="64702.SAMN05443377_11245"/>
<dbReference type="OrthoDB" id="5149446at2"/>
<accession>A0A1H9SBK0</accession>
<reference evidence="1 2" key="1">
    <citation type="submission" date="2016-10" db="EMBL/GenBank/DDBJ databases">
        <authorList>
            <person name="de Groot N.N."/>
        </authorList>
    </citation>
    <scope>NUCLEOTIDE SEQUENCE [LARGE SCALE GENOMIC DNA]</scope>
    <source>
        <strain evidence="1 2">DSM 16859</strain>
    </source>
</reference>
<gene>
    <name evidence="1" type="ORF">SAMN05443377_11245</name>
</gene>